<dbReference type="Gene3D" id="2.60.120.10">
    <property type="entry name" value="Jelly Rolls"/>
    <property type="match status" value="1"/>
</dbReference>
<sequence>MEAASRVIKAAEYRRERWKNGLGWTREIIRGPANATTDWHWRVSIAEIEQDAAFSRFPGIERELVLLSGNGMRLVFDDGQQALLEPPRGKLRFSGDRVVRAVLTDGPTQDFNLMWNPTHVQAELAVRPLTGSMVFFVEPGVTWMVHMVAGQAGWNEDAGLPSLQSGDTAILASATSRSRFALEGGGSLIVIRLPAAATSRTIA</sequence>
<dbReference type="CDD" id="cd20293">
    <property type="entry name" value="cupin_HutD_N"/>
    <property type="match status" value="1"/>
</dbReference>
<dbReference type="Pfam" id="PF05962">
    <property type="entry name" value="HutD"/>
    <property type="match status" value="1"/>
</dbReference>
<dbReference type="OrthoDB" id="9800082at2"/>
<comment type="caution">
    <text evidence="1">The sequence shown here is derived from an EMBL/GenBank/DDBJ whole genome shotgun (WGS) entry which is preliminary data.</text>
</comment>
<name>A0A0R0CPX3_9GAMM</name>
<reference evidence="1 2" key="1">
    <citation type="submission" date="2015-05" db="EMBL/GenBank/DDBJ databases">
        <title>Genome sequencing and analysis of members of genus Stenotrophomonas.</title>
        <authorList>
            <person name="Patil P.P."/>
            <person name="Midha S."/>
            <person name="Patil P.B."/>
        </authorList>
    </citation>
    <scope>NUCLEOTIDE SEQUENCE [LARGE SCALE GENOMIC DNA]</scope>
    <source>
        <strain evidence="1 2">DSM 21858</strain>
    </source>
</reference>
<dbReference type="EMBL" id="LDJL01000017">
    <property type="protein sequence ID" value="KRG67991.1"/>
    <property type="molecule type" value="Genomic_DNA"/>
</dbReference>
<evidence type="ECO:0008006" key="3">
    <source>
        <dbReference type="Google" id="ProtNLM"/>
    </source>
</evidence>
<dbReference type="InterPro" id="IPR014710">
    <property type="entry name" value="RmlC-like_jellyroll"/>
</dbReference>
<protein>
    <recommendedName>
        <fullName evidence="3">HutD-family protein</fullName>
    </recommendedName>
</protein>
<dbReference type="PANTHER" id="PTHR37943">
    <property type="entry name" value="PROTEIN VES"/>
    <property type="match status" value="1"/>
</dbReference>
<dbReference type="InterPro" id="IPR010282">
    <property type="entry name" value="Uncharacterised_HutD/Ves"/>
</dbReference>
<dbReference type="PATRIC" id="fig|344882.3.peg.1290"/>
<dbReference type="InterPro" id="IPR011051">
    <property type="entry name" value="RmlC_Cupin_sf"/>
</dbReference>
<proteinExistence type="predicted"/>
<evidence type="ECO:0000313" key="2">
    <source>
        <dbReference type="Proteomes" id="UP000052052"/>
    </source>
</evidence>
<keyword evidence="2" id="KW-1185">Reference proteome</keyword>
<dbReference type="PANTHER" id="PTHR37943:SF1">
    <property type="entry name" value="PROTEIN VES"/>
    <property type="match status" value="1"/>
</dbReference>
<dbReference type="STRING" id="344882.ABB29_14520"/>
<gene>
    <name evidence="1" type="ORF">ABB29_14520</name>
</gene>
<evidence type="ECO:0000313" key="1">
    <source>
        <dbReference type="EMBL" id="KRG67991.1"/>
    </source>
</evidence>
<dbReference type="Proteomes" id="UP000052052">
    <property type="component" value="Unassembled WGS sequence"/>
</dbReference>
<dbReference type="AlphaFoldDB" id="A0A0R0CPX3"/>
<organism evidence="1 2">
    <name type="scientific">Pseudoxanthomonas dokdonensis</name>
    <dbReference type="NCBI Taxonomy" id="344882"/>
    <lineage>
        <taxon>Bacteria</taxon>
        <taxon>Pseudomonadati</taxon>
        <taxon>Pseudomonadota</taxon>
        <taxon>Gammaproteobacteria</taxon>
        <taxon>Lysobacterales</taxon>
        <taxon>Lysobacteraceae</taxon>
        <taxon>Pseudoxanthomonas</taxon>
    </lineage>
</organism>
<accession>A0A0R0CPX3</accession>
<dbReference type="SUPFAM" id="SSF51182">
    <property type="entry name" value="RmlC-like cupins"/>
    <property type="match status" value="1"/>
</dbReference>